<dbReference type="Pfam" id="PF23325">
    <property type="entry name" value="TPR_28"/>
    <property type="match status" value="1"/>
</dbReference>
<dbReference type="Gene3D" id="1.10.1000.11">
    <property type="entry name" value="Arf Nucleotide-binding Site Opener,domain 2"/>
    <property type="match status" value="1"/>
</dbReference>
<dbReference type="GO" id="GO:0005794">
    <property type="term" value="C:Golgi apparatus"/>
    <property type="evidence" value="ECO:0007669"/>
    <property type="project" value="UniProtKB-ARBA"/>
</dbReference>
<feature type="region of interest" description="Disordered" evidence="1">
    <location>
        <begin position="1461"/>
        <end position="1489"/>
    </location>
</feature>
<dbReference type="SUPFAM" id="SSF48425">
    <property type="entry name" value="Sec7 domain"/>
    <property type="match status" value="1"/>
</dbReference>
<protein>
    <recommendedName>
        <fullName evidence="2">SEC7 domain-containing protein</fullName>
    </recommendedName>
</protein>
<dbReference type="RefSeq" id="XP_009542534.1">
    <property type="nucleotide sequence ID" value="XM_009544239.1"/>
</dbReference>
<feature type="region of interest" description="Disordered" evidence="1">
    <location>
        <begin position="375"/>
        <end position="430"/>
    </location>
</feature>
<dbReference type="SMART" id="SM00222">
    <property type="entry name" value="Sec7"/>
    <property type="match status" value="1"/>
</dbReference>
<dbReference type="PROSITE" id="PS50190">
    <property type="entry name" value="SEC7"/>
    <property type="match status" value="1"/>
</dbReference>
<dbReference type="HOGENOM" id="CLU_001204_3_1_1"/>
<dbReference type="InterPro" id="IPR032691">
    <property type="entry name" value="Mon2/Sec7/BIG1-like_HUS"/>
</dbReference>
<dbReference type="Pfam" id="PF12783">
    <property type="entry name" value="Sec7-like_HUS"/>
    <property type="match status" value="1"/>
</dbReference>
<proteinExistence type="predicted"/>
<evidence type="ECO:0000313" key="3">
    <source>
        <dbReference type="EMBL" id="ETW85701.1"/>
    </source>
</evidence>
<dbReference type="OrthoDB" id="10258608at2759"/>
<dbReference type="GO" id="GO:0005085">
    <property type="term" value="F:guanyl-nucleotide exchange factor activity"/>
    <property type="evidence" value="ECO:0007669"/>
    <property type="project" value="InterPro"/>
</dbReference>
<dbReference type="InterPro" id="IPR035999">
    <property type="entry name" value="Sec7_dom_sf"/>
</dbReference>
<dbReference type="CDD" id="cd00171">
    <property type="entry name" value="Sec7"/>
    <property type="match status" value="1"/>
</dbReference>
<dbReference type="FunCoup" id="W4KKV8">
    <property type="interactions" value="583"/>
</dbReference>
<dbReference type="InterPro" id="IPR023394">
    <property type="entry name" value="Sec7_C_sf"/>
</dbReference>
<evidence type="ECO:0000313" key="4">
    <source>
        <dbReference type="Proteomes" id="UP000030671"/>
    </source>
</evidence>
<dbReference type="InterPro" id="IPR056604">
    <property type="entry name" value="GBF1-like_TPR"/>
</dbReference>
<evidence type="ECO:0000259" key="2">
    <source>
        <dbReference type="PROSITE" id="PS50190"/>
    </source>
</evidence>
<evidence type="ECO:0000256" key="1">
    <source>
        <dbReference type="SAM" id="MobiDB-lite"/>
    </source>
</evidence>
<name>W4KKV8_HETIT</name>
<organism evidence="3 4">
    <name type="scientific">Heterobasidion irregulare (strain TC 32-1)</name>
    <dbReference type="NCBI Taxonomy" id="747525"/>
    <lineage>
        <taxon>Eukaryota</taxon>
        <taxon>Fungi</taxon>
        <taxon>Dikarya</taxon>
        <taxon>Basidiomycota</taxon>
        <taxon>Agaricomycotina</taxon>
        <taxon>Agaricomycetes</taxon>
        <taxon>Russulales</taxon>
        <taxon>Bondarzewiaceae</taxon>
        <taxon>Heterobasidion</taxon>
        <taxon>Heterobasidion annosum species complex</taxon>
    </lineage>
</organism>
<dbReference type="GeneID" id="20677363"/>
<gene>
    <name evidence="3" type="ORF">HETIRDRAFT_470833</name>
</gene>
<dbReference type="EMBL" id="KI925455">
    <property type="protein sequence ID" value="ETW85701.1"/>
    <property type="molecule type" value="Genomic_DNA"/>
</dbReference>
<reference evidence="3 4" key="1">
    <citation type="journal article" date="2012" name="New Phytol.">
        <title>Insight into trade-off between wood decay and parasitism from the genome of a fungal forest pathogen.</title>
        <authorList>
            <person name="Olson A."/>
            <person name="Aerts A."/>
            <person name="Asiegbu F."/>
            <person name="Belbahri L."/>
            <person name="Bouzid O."/>
            <person name="Broberg A."/>
            <person name="Canback B."/>
            <person name="Coutinho P.M."/>
            <person name="Cullen D."/>
            <person name="Dalman K."/>
            <person name="Deflorio G."/>
            <person name="van Diepen L.T."/>
            <person name="Dunand C."/>
            <person name="Duplessis S."/>
            <person name="Durling M."/>
            <person name="Gonthier P."/>
            <person name="Grimwood J."/>
            <person name="Fossdal C.G."/>
            <person name="Hansson D."/>
            <person name="Henrissat B."/>
            <person name="Hietala A."/>
            <person name="Himmelstrand K."/>
            <person name="Hoffmeister D."/>
            <person name="Hogberg N."/>
            <person name="James T.Y."/>
            <person name="Karlsson M."/>
            <person name="Kohler A."/>
            <person name="Kues U."/>
            <person name="Lee Y.H."/>
            <person name="Lin Y.C."/>
            <person name="Lind M."/>
            <person name="Lindquist E."/>
            <person name="Lombard V."/>
            <person name="Lucas S."/>
            <person name="Lunden K."/>
            <person name="Morin E."/>
            <person name="Murat C."/>
            <person name="Park J."/>
            <person name="Raffaello T."/>
            <person name="Rouze P."/>
            <person name="Salamov A."/>
            <person name="Schmutz J."/>
            <person name="Solheim H."/>
            <person name="Stahlberg J."/>
            <person name="Velez H."/>
            <person name="de Vries R.P."/>
            <person name="Wiebenga A."/>
            <person name="Woodward S."/>
            <person name="Yakovlev I."/>
            <person name="Garbelotto M."/>
            <person name="Martin F."/>
            <person name="Grigoriev I.V."/>
            <person name="Stenlid J."/>
        </authorList>
    </citation>
    <scope>NUCLEOTIDE SEQUENCE [LARGE SCALE GENOMIC DNA]</scope>
    <source>
        <strain evidence="3 4">TC 32-1</strain>
    </source>
</reference>
<feature type="region of interest" description="Disordered" evidence="1">
    <location>
        <begin position="221"/>
        <end position="244"/>
    </location>
</feature>
<dbReference type="eggNOG" id="KOG0928">
    <property type="taxonomic scope" value="Eukaryota"/>
</dbReference>
<keyword evidence="4" id="KW-1185">Reference proteome</keyword>
<dbReference type="InterPro" id="IPR016024">
    <property type="entry name" value="ARM-type_fold"/>
</dbReference>
<dbReference type="Proteomes" id="UP000030671">
    <property type="component" value="Unassembled WGS sequence"/>
</dbReference>
<dbReference type="Pfam" id="PF01369">
    <property type="entry name" value="Sec7"/>
    <property type="match status" value="1"/>
</dbReference>
<dbReference type="PANTHER" id="PTHR10663:SF388">
    <property type="entry name" value="GOLGI-SPECIFIC BREFELDIN A-RESISTANCE GUANINE NUCLEOTIDE EXCHANGE FACTOR 1"/>
    <property type="match status" value="1"/>
</dbReference>
<feature type="compositionally biased region" description="Low complexity" evidence="1">
    <location>
        <begin position="1467"/>
        <end position="1489"/>
    </location>
</feature>
<dbReference type="InterPro" id="IPR000904">
    <property type="entry name" value="Sec7_dom"/>
</dbReference>
<dbReference type="GO" id="GO:0016192">
    <property type="term" value="P:vesicle-mediated transport"/>
    <property type="evidence" value="ECO:0007669"/>
    <property type="project" value="UniProtKB-ARBA"/>
</dbReference>
<dbReference type="Gene3D" id="1.10.220.20">
    <property type="match status" value="1"/>
</dbReference>
<feature type="compositionally biased region" description="Polar residues" evidence="1">
    <location>
        <begin position="377"/>
        <end position="391"/>
    </location>
</feature>
<feature type="domain" description="SEC7" evidence="2">
    <location>
        <begin position="530"/>
        <end position="722"/>
    </location>
</feature>
<dbReference type="GO" id="GO:0032012">
    <property type="term" value="P:regulation of ARF protein signal transduction"/>
    <property type="evidence" value="ECO:0007669"/>
    <property type="project" value="InterPro"/>
</dbReference>
<dbReference type="KEGG" id="hir:HETIRDRAFT_470833"/>
<sequence>MASFRSTGIRYSETNGTLAPKHVLYSEILSVTSVMRKNSRWASTSQAFNTRDSALASNLGLRRTIDSIPIINILSPFFAIIRSSLSTGPITSAALSALHSFFVCGIISLDRPSIEVGLQEFSSAVSHCKFEASDSSGDEVVLLRILTVIEDCMCGSVGGILGDIEVCEMLETVLTTCVQMRLSEALRRSAELTMHSLVRTVFSCLHVLDPAIEESRLLNTEEAPQGETDASPTAIHPPSGVHSEGDHLAVQTIASPQTPQRHQYGLPSLVELLRVIINILDPNDRLHTDTTRLLALGILNTTFEISGPRLGDFPSLRALVVDHGCKYLFQLARSENSAILQLALRTISTMMNTTRKHLKLQQELLLAFTTDRLGPPITSNKGGSRYGTPNTKGAPFSPRPGTPQTASPLLEPTPEDEIEKGSPVPNKTHALPAKGEIRDLLLEMLSQISRHPSFMVDLFTNYDCDINSENLFERLIDLLTKGVYTNYYPDALQNNPLNSQYLCLDLLLTFVNHMAARAGGVCNIYYSCSPLTHIKSKKKLTLTGAARFNTKPKTGLAFLEESGLIYHDLSPEVSRPLSLAMFLKSCTRLDKKLLGDFISRPENIDVLKAFIGLFEFRGKPIADAMRELLESFRLPGEAQQIARITETFAEIYFASEPTEIKSQDAVYVLAYSVIMLNTDLHNPVVRKRMTIEDYQRNLRGVNDGADFSPEYLQALYDSIRKREIVMPEEHVGQLGFEYAWKELLARSRMSGDLMICNSALFDKDMFKSVWKPVISAIAYAFMTFDDDYIIERAIAGFRQCATLAGHFHLPDVFDYVVVSLSQATSLLSETLPTEVPIYPVVEVEGQSVTVSSLSVNFGANLKGQLAAVVLFNIVNGNGNAVREGWTQIFEMFQNLFIHSLLPTRMLQMEDFLGGVSMIPLRGSSNAPARPAPRSDGLLSALSSYLMTPYTSSQESHIPDATDVEIENTLCTIDCITTCRLDELYAQITQLNLEPLTAAVRSLEALAHERTVARLQQESDELTASFDASSSPHHSPARSLPYDPASVFLLETMVSVVCQTPQHIEELWPIAFEHLSALLSSSTRYSVLLIERAVVSLFRICLILATKPVLRDQIYISFDLLGGLPPAVSNSVAEQIVSGVMLIVHNHREIIHSQTEWNLVLALVRSTVSHLEASRTSFDLIHKAIADGPEQCVTIDNIPGLVAVLDDFATAAGIVVEAEQRQPRRRPKPDSTSSPVIDRGRKAIDLLADLMKLLPRVASDAGEKPDPRLRQLPLPILTALSRQSTSAAREIRHAALAQLQRALLGPLASPDAATDAELDELYERVLFPLLAALAAAPARDPDTTEARLRAAALLCKAFMRFEVRETPARDVRGPWVRVLDALDALMGSDPSDQMTEAVPESLKNVVLVMNAAGMLVPPPPPSPAGRADARSEAQRLLWAATRERMELFLPGFLAFVIPEPEPEPEPVRVPVPEAAATAAEEAAAAGEGVQ</sequence>
<dbReference type="FunFam" id="1.10.1000.11:FF:000002">
    <property type="entry name" value="Cytohesin 1"/>
    <property type="match status" value="1"/>
</dbReference>
<dbReference type="SUPFAM" id="SSF48371">
    <property type="entry name" value="ARM repeat"/>
    <property type="match status" value="1"/>
</dbReference>
<dbReference type="InParanoid" id="W4KKV8"/>
<accession>W4KKV8</accession>
<dbReference type="PANTHER" id="PTHR10663">
    <property type="entry name" value="GUANYL-NUCLEOTIDE EXCHANGE FACTOR"/>
    <property type="match status" value="1"/>
</dbReference>
<dbReference type="STRING" id="747525.W4KKV8"/>